<dbReference type="OrthoDB" id="5502340at2"/>
<comment type="caution">
    <text evidence="7">The sequence shown here is derived from an EMBL/GenBank/DDBJ whole genome shotgun (WGS) entry which is preliminary data.</text>
</comment>
<feature type="compositionally biased region" description="Low complexity" evidence="5">
    <location>
        <begin position="446"/>
        <end position="483"/>
    </location>
</feature>
<feature type="domain" description="Protein kinase" evidence="6">
    <location>
        <begin position="15"/>
        <end position="294"/>
    </location>
</feature>
<feature type="compositionally biased region" description="Basic and acidic residues" evidence="5">
    <location>
        <begin position="343"/>
        <end position="353"/>
    </location>
</feature>
<evidence type="ECO:0000256" key="3">
    <source>
        <dbReference type="ARBA" id="ARBA00022777"/>
    </source>
</evidence>
<dbReference type="PROSITE" id="PS50011">
    <property type="entry name" value="PROTEIN_KINASE_DOM"/>
    <property type="match status" value="1"/>
</dbReference>
<dbReference type="Gene3D" id="1.10.510.10">
    <property type="entry name" value="Transferase(Phosphotransferase) domain 1"/>
    <property type="match status" value="1"/>
</dbReference>
<dbReference type="GO" id="GO:0004713">
    <property type="term" value="F:protein tyrosine kinase activity"/>
    <property type="evidence" value="ECO:0007669"/>
    <property type="project" value="InterPro"/>
</dbReference>
<dbReference type="InterPro" id="IPR020635">
    <property type="entry name" value="Tyr_kinase_cat_dom"/>
</dbReference>
<name>A0A017TBH0_9BACT</name>
<dbReference type="InterPro" id="IPR016187">
    <property type="entry name" value="CTDL_fold"/>
</dbReference>
<feature type="region of interest" description="Disordered" evidence="5">
    <location>
        <begin position="517"/>
        <end position="539"/>
    </location>
</feature>
<dbReference type="CDD" id="cd14014">
    <property type="entry name" value="STKc_PknB_like"/>
    <property type="match status" value="1"/>
</dbReference>
<evidence type="ECO:0000259" key="6">
    <source>
        <dbReference type="PROSITE" id="PS50011"/>
    </source>
</evidence>
<dbReference type="RefSeq" id="WP_052375169.1">
    <property type="nucleotide sequence ID" value="NZ_ASRX01000019.1"/>
</dbReference>
<evidence type="ECO:0000256" key="5">
    <source>
        <dbReference type="SAM" id="MobiDB-lite"/>
    </source>
</evidence>
<dbReference type="AlphaFoldDB" id="A0A017TBH0"/>
<keyword evidence="1" id="KW-0808">Transferase</keyword>
<evidence type="ECO:0000313" key="8">
    <source>
        <dbReference type="Proteomes" id="UP000019678"/>
    </source>
</evidence>
<keyword evidence="3" id="KW-0418">Kinase</keyword>
<dbReference type="SMART" id="SM00219">
    <property type="entry name" value="TyrKc"/>
    <property type="match status" value="1"/>
</dbReference>
<dbReference type="EMBL" id="ASRX01000019">
    <property type="protein sequence ID" value="EYF05966.1"/>
    <property type="molecule type" value="Genomic_DNA"/>
</dbReference>
<dbReference type="InterPro" id="IPR008266">
    <property type="entry name" value="Tyr_kinase_AS"/>
</dbReference>
<dbReference type="SUPFAM" id="SSF56436">
    <property type="entry name" value="C-type lectin-like"/>
    <property type="match status" value="1"/>
</dbReference>
<keyword evidence="4" id="KW-0067">ATP-binding</keyword>
<accession>A0A017TBH0</accession>
<keyword evidence="8" id="KW-1185">Reference proteome</keyword>
<evidence type="ECO:0000256" key="2">
    <source>
        <dbReference type="ARBA" id="ARBA00022741"/>
    </source>
</evidence>
<dbReference type="SUPFAM" id="SSF56112">
    <property type="entry name" value="Protein kinase-like (PK-like)"/>
    <property type="match status" value="1"/>
</dbReference>
<dbReference type="Proteomes" id="UP000019678">
    <property type="component" value="Unassembled WGS sequence"/>
</dbReference>
<evidence type="ECO:0000256" key="1">
    <source>
        <dbReference type="ARBA" id="ARBA00022679"/>
    </source>
</evidence>
<dbReference type="GO" id="GO:0005524">
    <property type="term" value="F:ATP binding"/>
    <property type="evidence" value="ECO:0007669"/>
    <property type="project" value="UniProtKB-KW"/>
</dbReference>
<dbReference type="eggNOG" id="COG0515">
    <property type="taxonomic scope" value="Bacteria"/>
</dbReference>
<proteinExistence type="predicted"/>
<dbReference type="InterPro" id="IPR011009">
    <property type="entry name" value="Kinase-like_dom_sf"/>
</dbReference>
<dbReference type="InterPro" id="IPR000719">
    <property type="entry name" value="Prot_kinase_dom"/>
</dbReference>
<dbReference type="STRING" id="1192034.CAP_2425"/>
<organism evidence="7 8">
    <name type="scientific">Chondromyces apiculatus DSM 436</name>
    <dbReference type="NCBI Taxonomy" id="1192034"/>
    <lineage>
        <taxon>Bacteria</taxon>
        <taxon>Pseudomonadati</taxon>
        <taxon>Myxococcota</taxon>
        <taxon>Polyangia</taxon>
        <taxon>Polyangiales</taxon>
        <taxon>Polyangiaceae</taxon>
        <taxon>Chondromyces</taxon>
    </lineage>
</organism>
<feature type="region of interest" description="Disordered" evidence="5">
    <location>
        <begin position="343"/>
        <end position="419"/>
    </location>
</feature>
<dbReference type="PANTHER" id="PTHR43289:SF6">
    <property type="entry name" value="SERINE_THREONINE-PROTEIN KINASE NEKL-3"/>
    <property type="match status" value="1"/>
</dbReference>
<dbReference type="PANTHER" id="PTHR43289">
    <property type="entry name" value="MITOGEN-ACTIVATED PROTEIN KINASE KINASE KINASE 20-RELATED"/>
    <property type="match status" value="1"/>
</dbReference>
<dbReference type="Gene3D" id="3.90.1580.10">
    <property type="entry name" value="paralog of FGE (formylglycine-generating enzyme)"/>
    <property type="match status" value="1"/>
</dbReference>
<protein>
    <recommendedName>
        <fullName evidence="6">Protein kinase domain-containing protein</fullName>
    </recommendedName>
</protein>
<dbReference type="Pfam" id="PF00069">
    <property type="entry name" value="Pkinase"/>
    <property type="match status" value="1"/>
</dbReference>
<evidence type="ECO:0000313" key="7">
    <source>
        <dbReference type="EMBL" id="EYF05966.1"/>
    </source>
</evidence>
<feature type="region of interest" description="Disordered" evidence="5">
    <location>
        <begin position="297"/>
        <end position="324"/>
    </location>
</feature>
<reference evidence="7 8" key="1">
    <citation type="submission" date="2013-05" db="EMBL/GenBank/DDBJ databases">
        <title>Genome assembly of Chondromyces apiculatus DSM 436.</title>
        <authorList>
            <person name="Sharma G."/>
            <person name="Khatri I."/>
            <person name="Kaur C."/>
            <person name="Mayilraj S."/>
            <person name="Subramanian S."/>
        </authorList>
    </citation>
    <scope>NUCLEOTIDE SEQUENCE [LARGE SCALE GENOMIC DNA]</scope>
    <source>
        <strain evidence="7 8">DSM 436</strain>
    </source>
</reference>
<evidence type="ECO:0000256" key="4">
    <source>
        <dbReference type="ARBA" id="ARBA00022840"/>
    </source>
</evidence>
<gene>
    <name evidence="7" type="ORF">CAP_2425</name>
</gene>
<feature type="region of interest" description="Disordered" evidence="5">
    <location>
        <begin position="446"/>
        <end position="490"/>
    </location>
</feature>
<dbReference type="GO" id="GO:0004674">
    <property type="term" value="F:protein serine/threonine kinase activity"/>
    <property type="evidence" value="ECO:0007669"/>
    <property type="project" value="TreeGrafter"/>
</dbReference>
<dbReference type="Gene3D" id="3.30.200.20">
    <property type="entry name" value="Phosphorylase Kinase, domain 1"/>
    <property type="match status" value="1"/>
</dbReference>
<keyword evidence="2" id="KW-0547">Nucleotide-binding</keyword>
<dbReference type="InterPro" id="IPR042095">
    <property type="entry name" value="SUMF_sf"/>
</dbReference>
<feature type="compositionally biased region" description="Low complexity" evidence="5">
    <location>
        <begin position="354"/>
        <end position="366"/>
    </location>
</feature>
<feature type="compositionally biased region" description="Low complexity" evidence="5">
    <location>
        <begin position="376"/>
        <end position="419"/>
    </location>
</feature>
<sequence>MGLELTDGTIIEGRYRLARVLSAGEMGVVWSAVRLDGGPPVALKLLSPPASLGPDSAQRLVREARAAASVRHPSASTIHEVLTLNDGTPVVVTELLNGESLRARLQREKRLDLPELARILLPAMSAVGSAHAQGIVHRDLRPENIFLVEPGRGQVGSARIKVLDFGITPLTTVDGAAARAAGLDGPGTLLGTPHYMAPEQVLGAPDVDHRADVWSLGVILYEALTGIRPLEGSTTEKILKRILAGTVTKVRLVAPQTPTIVAMMVEKMLTVDREQRPTLQEVGKVLNRFGNITFRPFGPPAPARSPSGEFPAVEGPRLVAPSPAAGDLTSQAVAHLDSLTSAVREENARREAAAAEQASDTAGAPAEAREAGSGGEVSSASQASGAAGGEAAPEVTAGHAAGASPAHAGPARAPAPTLPSGTALSGAALSGAVKADPVTGDVATGTAEGATAAGPTAAGPTAAGPTAPAAGARTGDAEAAGTAAEKRTGVANAEAEMATAVAATAVAHEADLPASPETGAAAEMPAPPSRAHRSTPPPAPPMRWPTLVVGGLVLVAGAALILWWQRPAPAPSGPCPAGMTQVSPGLCLDEAEVTTTRYEACASRGSCPALAPPPSGAPCAGKASADQGPSVVAHCVRRDEAAALCRSEGKRLPSQDEWSRAESLVGKIPYPFARQDPAGSFRCAAAPAAR</sequence>
<dbReference type="PROSITE" id="PS00109">
    <property type="entry name" value="PROTEIN_KINASE_TYR"/>
    <property type="match status" value="1"/>
</dbReference>